<dbReference type="PATRIC" id="fig|1291052.5.peg.87"/>
<name>A0A0R1ZN14_9LACO</name>
<feature type="binding site" evidence="3">
    <location>
        <position position="179"/>
    </location>
    <ligand>
        <name>ATP</name>
        <dbReference type="ChEBI" id="CHEBI:30616"/>
    </ligand>
</feature>
<dbReference type="InterPro" id="IPR008513">
    <property type="entry name" value="tRNA(Met)_cyd_acetate_ligase"/>
</dbReference>
<accession>A0A0R1ZN14</accession>
<dbReference type="EMBL" id="AYYO01000005">
    <property type="protein sequence ID" value="KRM56401.1"/>
    <property type="molecule type" value="Genomic_DNA"/>
</dbReference>
<evidence type="ECO:0000313" key="5">
    <source>
        <dbReference type="Proteomes" id="UP000051679"/>
    </source>
</evidence>
<dbReference type="SUPFAM" id="SSF52374">
    <property type="entry name" value="Nucleotidylyl transferase"/>
    <property type="match status" value="1"/>
</dbReference>
<keyword evidence="3" id="KW-0067">ATP-binding</keyword>
<feature type="binding site" evidence="3">
    <location>
        <position position="154"/>
    </location>
    <ligand>
        <name>ATP</name>
        <dbReference type="ChEBI" id="CHEBI:30616"/>
    </ligand>
</feature>
<dbReference type="STRING" id="1291052.FC18_GL000085"/>
<dbReference type="HAMAP" id="MF_01539">
    <property type="entry name" value="TmcAL"/>
    <property type="match status" value="1"/>
</dbReference>
<comment type="subcellular location">
    <subcellularLocation>
        <location evidence="3">Cytoplasm</location>
    </subcellularLocation>
</comment>
<dbReference type="Gene3D" id="3.40.50.620">
    <property type="entry name" value="HUPs"/>
    <property type="match status" value="1"/>
</dbReference>
<keyword evidence="3" id="KW-0963">Cytoplasm</keyword>
<dbReference type="PANTHER" id="PTHR37825">
    <property type="entry name" value="TRNA(MET) CYTIDINE ACETATE LIGASE"/>
    <property type="match status" value="1"/>
</dbReference>
<reference evidence="4 5" key="1">
    <citation type="journal article" date="2015" name="Genome Announc.">
        <title>Expanding the biotechnology potential of lactobacilli through comparative genomics of 213 strains and associated genera.</title>
        <authorList>
            <person name="Sun Z."/>
            <person name="Harris H.M."/>
            <person name="McCann A."/>
            <person name="Guo C."/>
            <person name="Argimon S."/>
            <person name="Zhang W."/>
            <person name="Yang X."/>
            <person name="Jeffery I.B."/>
            <person name="Cooney J.C."/>
            <person name="Kagawa T.F."/>
            <person name="Liu W."/>
            <person name="Song Y."/>
            <person name="Salvetti E."/>
            <person name="Wrobel A."/>
            <person name="Rasinkangas P."/>
            <person name="Parkhill J."/>
            <person name="Rea M.C."/>
            <person name="O'Sullivan O."/>
            <person name="Ritari J."/>
            <person name="Douillard F.P."/>
            <person name="Paul Ross R."/>
            <person name="Yang R."/>
            <person name="Briner A.E."/>
            <person name="Felis G.E."/>
            <person name="de Vos W.M."/>
            <person name="Barrangou R."/>
            <person name="Klaenhammer T.R."/>
            <person name="Caufield P.W."/>
            <person name="Cui Y."/>
            <person name="Zhang H."/>
            <person name="O'Toole P.W."/>
        </authorList>
    </citation>
    <scope>NUCLEOTIDE SEQUENCE [LARGE SCALE GENOMIC DNA]</scope>
    <source>
        <strain evidence="4 5">DSM 20505</strain>
    </source>
</reference>
<feature type="binding site" evidence="3">
    <location>
        <position position="101"/>
    </location>
    <ligand>
        <name>ATP</name>
        <dbReference type="ChEBI" id="CHEBI:30616"/>
    </ligand>
</feature>
<keyword evidence="5" id="KW-1185">Reference proteome</keyword>
<dbReference type="AlphaFoldDB" id="A0A0R1ZN14"/>
<evidence type="ECO:0000256" key="1">
    <source>
        <dbReference type="ARBA" id="ARBA00022598"/>
    </source>
</evidence>
<keyword evidence="3" id="KW-0547">Nucleotide-binding</keyword>
<evidence type="ECO:0000313" key="4">
    <source>
        <dbReference type="EMBL" id="KRM56401.1"/>
    </source>
</evidence>
<protein>
    <recommendedName>
        <fullName evidence="3">tRNA(Met) cytidine acetate ligase</fullName>
        <ecNumber evidence="3">6.3.4.-</ecNumber>
    </recommendedName>
</protein>
<comment type="catalytic activity">
    <reaction evidence="3">
        <text>cytidine(34) in elongator tRNA(Met) + acetate + ATP = N(4)-acetylcytidine(34) in elongator tRNA(Met) + AMP + diphosphate</text>
        <dbReference type="Rhea" id="RHEA:58144"/>
        <dbReference type="Rhea" id="RHEA-COMP:10693"/>
        <dbReference type="Rhea" id="RHEA-COMP:10694"/>
        <dbReference type="ChEBI" id="CHEBI:30089"/>
        <dbReference type="ChEBI" id="CHEBI:30616"/>
        <dbReference type="ChEBI" id="CHEBI:33019"/>
        <dbReference type="ChEBI" id="CHEBI:74900"/>
        <dbReference type="ChEBI" id="CHEBI:82748"/>
        <dbReference type="ChEBI" id="CHEBI:456215"/>
    </reaction>
</comment>
<dbReference type="Pfam" id="PF05636">
    <property type="entry name" value="HIGH_NTase1"/>
    <property type="match status" value="1"/>
</dbReference>
<dbReference type="EC" id="6.3.4.-" evidence="3"/>
<keyword evidence="1 3" id="KW-0436">Ligase</keyword>
<organism evidence="4 5">
    <name type="scientific">Lacticaseibacillus sharpeae JCM 1186 = DSM 20505</name>
    <dbReference type="NCBI Taxonomy" id="1291052"/>
    <lineage>
        <taxon>Bacteria</taxon>
        <taxon>Bacillati</taxon>
        <taxon>Bacillota</taxon>
        <taxon>Bacilli</taxon>
        <taxon>Lactobacillales</taxon>
        <taxon>Lactobacillaceae</taxon>
        <taxon>Lacticaseibacillus</taxon>
    </lineage>
</organism>
<comment type="function">
    <text evidence="3">Catalyzes the formation of N(4)-acetylcytidine (ac(4)C) at the wobble position of elongator tRNA(Met), using acetate and ATP as substrates. First activates an acetate ion to form acetyladenylate (Ac-AMP) and then transfers the acetyl group to tRNA to form ac(4)C34.</text>
</comment>
<comment type="caution">
    <text evidence="3">Lacks conserved residue(s) required for the propagation of feature annotation.</text>
</comment>
<comment type="caution">
    <text evidence="4">The sequence shown here is derived from an EMBL/GenBank/DDBJ whole genome shotgun (WGS) entry which is preliminary data.</text>
</comment>
<evidence type="ECO:0000256" key="2">
    <source>
        <dbReference type="ARBA" id="ARBA00022694"/>
    </source>
</evidence>
<dbReference type="GO" id="GO:0016740">
    <property type="term" value="F:transferase activity"/>
    <property type="evidence" value="ECO:0007669"/>
    <property type="project" value="UniProtKB-KW"/>
</dbReference>
<feature type="binding site" evidence="3">
    <location>
        <begin position="7"/>
        <end position="20"/>
    </location>
    <ligand>
        <name>ATP</name>
        <dbReference type="ChEBI" id="CHEBI:30616"/>
    </ligand>
</feature>
<keyword evidence="2 3" id="KW-0819">tRNA processing</keyword>
<sequence length="382" mass="41854">MRSVGMIAEFNPLHNGHVHALSLARQQAHADVVVVVMSGNYVQRGEPAIVDKWTRTDMALHAGADVVVELPVNFAVQAGQQFAEGGIDLLKGLRVDTIAFGTENPELDFNAIAAKRIAAEASGSGDFADYTQTYASQLAEFYAHEVGMKLTAPNTMLALAYAEANLRAGKPMQLLPIRRVGAQHDADGTDAVFSSGSALRKMLSAGTSIHGQTPDFAEQLLLNNAHFSWHEIWPLLAYRLQTATLPELRTIDQMSEGLEYRLVKAAQTAGNFDDFLRAVKSKRYTYARLRRLALATVLNMTQAEVTAARVRPIAHVLGFTTAGQEFLHSIKKTAGVPIITKVSHDMLAPTGPMYLTHRCDALYRSFTGRDQNFGRKPLMLHN</sequence>
<dbReference type="InterPro" id="IPR014729">
    <property type="entry name" value="Rossmann-like_a/b/a_fold"/>
</dbReference>
<keyword evidence="4" id="KW-0808">Transferase</keyword>
<dbReference type="RefSeq" id="WP_054677585.1">
    <property type="nucleotide sequence ID" value="NZ_AYYO01000005.1"/>
</dbReference>
<dbReference type="NCBIfam" id="NF010191">
    <property type="entry name" value="PRK13670.1"/>
    <property type="match status" value="1"/>
</dbReference>
<keyword evidence="3" id="KW-0694">RNA-binding</keyword>
<dbReference type="GO" id="GO:0005524">
    <property type="term" value="F:ATP binding"/>
    <property type="evidence" value="ECO:0007669"/>
    <property type="project" value="UniProtKB-KW"/>
</dbReference>
<dbReference type="GO" id="GO:0005737">
    <property type="term" value="C:cytoplasm"/>
    <property type="evidence" value="ECO:0007669"/>
    <property type="project" value="UniProtKB-SubCell"/>
</dbReference>
<dbReference type="Proteomes" id="UP000051679">
    <property type="component" value="Unassembled WGS sequence"/>
</dbReference>
<dbReference type="GO" id="GO:0016879">
    <property type="term" value="F:ligase activity, forming carbon-nitrogen bonds"/>
    <property type="evidence" value="ECO:0007669"/>
    <property type="project" value="UniProtKB-UniRule"/>
</dbReference>
<gene>
    <name evidence="3" type="primary">tmcAL</name>
    <name evidence="4" type="ORF">FC18_GL000085</name>
</gene>
<dbReference type="OrthoDB" id="9769796at2"/>
<dbReference type="GO" id="GO:0006400">
    <property type="term" value="P:tRNA modification"/>
    <property type="evidence" value="ECO:0007669"/>
    <property type="project" value="UniProtKB-UniRule"/>
</dbReference>
<proteinExistence type="inferred from homology"/>
<keyword evidence="3" id="KW-0820">tRNA-binding</keyword>
<comment type="similarity">
    <text evidence="3">Belongs to the TmcAL family.</text>
</comment>
<dbReference type="PANTHER" id="PTHR37825:SF1">
    <property type="entry name" value="TRNA(MET) CYTIDINE ACETATE LIGASE"/>
    <property type="match status" value="1"/>
</dbReference>
<dbReference type="GO" id="GO:0000049">
    <property type="term" value="F:tRNA binding"/>
    <property type="evidence" value="ECO:0007669"/>
    <property type="project" value="UniProtKB-KW"/>
</dbReference>
<evidence type="ECO:0000256" key="3">
    <source>
        <dbReference type="HAMAP-Rule" id="MF_01539"/>
    </source>
</evidence>